<name>A0AAW1EXP7_ZOAVI</name>
<sequence length="177" mass="19470">MSAVKSSLRSRVLTPQRIPSFIIPSRGPLLFLSPRLHQSSPDRTGLLLDQDQDDSSRRLQTRPRPHHSTPSESVDSDPWTCAAMSLVHVEKKTTSYGFCAALAQSPCSRRRESLFHRNKPVTVTVTDPQDLVDTGPGAGPDRYQICLQPVKALGLQVRKMKMKMKSSGGGHAPSDVT</sequence>
<feature type="region of interest" description="Disordered" evidence="1">
    <location>
        <begin position="41"/>
        <end position="76"/>
    </location>
</feature>
<dbReference type="EMBL" id="JBCEZU010000123">
    <property type="protein sequence ID" value="KAK9527057.1"/>
    <property type="molecule type" value="Genomic_DNA"/>
</dbReference>
<protein>
    <submittedName>
        <fullName evidence="2">Uncharacterized protein</fullName>
    </submittedName>
</protein>
<evidence type="ECO:0000313" key="3">
    <source>
        <dbReference type="Proteomes" id="UP001488805"/>
    </source>
</evidence>
<reference evidence="2 3" key="1">
    <citation type="journal article" date="2024" name="Genome Biol. Evol.">
        <title>Chromosome-level genome assembly of the viviparous eelpout Zoarces viviparus.</title>
        <authorList>
            <person name="Fuhrmann N."/>
            <person name="Brasseur M.V."/>
            <person name="Bakowski C.E."/>
            <person name="Podsiadlowski L."/>
            <person name="Prost S."/>
            <person name="Krehenwinkel H."/>
            <person name="Mayer C."/>
        </authorList>
    </citation>
    <scope>NUCLEOTIDE SEQUENCE [LARGE SCALE GENOMIC DNA]</scope>
    <source>
        <strain evidence="2">NO-MEL_2022_Ind0_liver</strain>
    </source>
</reference>
<evidence type="ECO:0000256" key="1">
    <source>
        <dbReference type="SAM" id="MobiDB-lite"/>
    </source>
</evidence>
<comment type="caution">
    <text evidence="2">The sequence shown here is derived from an EMBL/GenBank/DDBJ whole genome shotgun (WGS) entry which is preliminary data.</text>
</comment>
<proteinExistence type="predicted"/>
<evidence type="ECO:0000313" key="2">
    <source>
        <dbReference type="EMBL" id="KAK9527057.1"/>
    </source>
</evidence>
<dbReference type="AlphaFoldDB" id="A0AAW1EXP7"/>
<dbReference type="InterPro" id="IPR043549">
    <property type="entry name" value="C2C4C/C2C4D"/>
</dbReference>
<dbReference type="PANTHER" id="PTHR46291">
    <property type="entry name" value="C2 DOMAIN-CONTAINING PROTEIN"/>
    <property type="match status" value="1"/>
</dbReference>
<gene>
    <name evidence="2" type="ORF">VZT92_015722</name>
</gene>
<accession>A0AAW1EXP7</accession>
<organism evidence="2 3">
    <name type="scientific">Zoarces viviparus</name>
    <name type="common">Viviparous eelpout</name>
    <name type="synonym">Blennius viviparus</name>
    <dbReference type="NCBI Taxonomy" id="48416"/>
    <lineage>
        <taxon>Eukaryota</taxon>
        <taxon>Metazoa</taxon>
        <taxon>Chordata</taxon>
        <taxon>Craniata</taxon>
        <taxon>Vertebrata</taxon>
        <taxon>Euteleostomi</taxon>
        <taxon>Actinopterygii</taxon>
        <taxon>Neopterygii</taxon>
        <taxon>Teleostei</taxon>
        <taxon>Neoteleostei</taxon>
        <taxon>Acanthomorphata</taxon>
        <taxon>Eupercaria</taxon>
        <taxon>Perciformes</taxon>
        <taxon>Cottioidei</taxon>
        <taxon>Zoarcales</taxon>
        <taxon>Zoarcidae</taxon>
        <taxon>Zoarcinae</taxon>
        <taxon>Zoarces</taxon>
    </lineage>
</organism>
<keyword evidence="3" id="KW-1185">Reference proteome</keyword>
<dbReference type="Proteomes" id="UP001488805">
    <property type="component" value="Unassembled WGS sequence"/>
</dbReference>
<dbReference type="PANTHER" id="PTHR46291:SF4">
    <property type="entry name" value="C2 CALCIUM-DEPENDENT DOMAIN-CONTAINING PROTEIN 4C-LIKE"/>
    <property type="match status" value="1"/>
</dbReference>